<feature type="compositionally biased region" description="Basic and acidic residues" evidence="1">
    <location>
        <begin position="83"/>
        <end position="97"/>
    </location>
</feature>
<feature type="non-terminal residue" evidence="2">
    <location>
        <position position="1"/>
    </location>
</feature>
<feature type="compositionally biased region" description="Polar residues" evidence="1">
    <location>
        <begin position="102"/>
        <end position="111"/>
    </location>
</feature>
<evidence type="ECO:0000313" key="3">
    <source>
        <dbReference type="Proteomes" id="UP000287033"/>
    </source>
</evidence>
<dbReference type="STRING" id="137246.A0A401TGY4"/>
<dbReference type="OrthoDB" id="5577072at2759"/>
<comment type="caution">
    <text evidence="2">The sequence shown here is derived from an EMBL/GenBank/DDBJ whole genome shotgun (WGS) entry which is preliminary data.</text>
</comment>
<feature type="region of interest" description="Disordered" evidence="1">
    <location>
        <begin position="81"/>
        <end position="111"/>
    </location>
</feature>
<sequence length="111" mass="12209">IEGLDPDNARLVARLAVGGQVVTVSQFSVRFVDPAEYKRYSKDLTNVQWRAEAVVGPTHALFGVVCSRPGQLLGLRAGQEAVPRARREGREPAEVKRKPCGQPQTCLLSRR</sequence>
<keyword evidence="3" id="KW-1185">Reference proteome</keyword>
<dbReference type="Proteomes" id="UP000287033">
    <property type="component" value="Unassembled WGS sequence"/>
</dbReference>
<evidence type="ECO:0000256" key="1">
    <source>
        <dbReference type="SAM" id="MobiDB-lite"/>
    </source>
</evidence>
<proteinExistence type="predicted"/>
<reference evidence="2 3" key="1">
    <citation type="journal article" date="2018" name="Nat. Ecol. Evol.">
        <title>Shark genomes provide insights into elasmobranch evolution and the origin of vertebrates.</title>
        <authorList>
            <person name="Hara Y"/>
            <person name="Yamaguchi K"/>
            <person name="Onimaru K"/>
            <person name="Kadota M"/>
            <person name="Koyanagi M"/>
            <person name="Keeley SD"/>
            <person name="Tatsumi K"/>
            <person name="Tanaka K"/>
            <person name="Motone F"/>
            <person name="Kageyama Y"/>
            <person name="Nozu R"/>
            <person name="Adachi N"/>
            <person name="Nishimura O"/>
            <person name="Nakagawa R"/>
            <person name="Tanegashima C"/>
            <person name="Kiyatake I"/>
            <person name="Matsumoto R"/>
            <person name="Murakumo K"/>
            <person name="Nishida K"/>
            <person name="Terakita A"/>
            <person name="Kuratani S"/>
            <person name="Sato K"/>
            <person name="Hyodo S Kuraku.S."/>
        </authorList>
    </citation>
    <scope>NUCLEOTIDE SEQUENCE [LARGE SCALE GENOMIC DNA]</scope>
</reference>
<gene>
    <name evidence="2" type="ORF">chiPu_0025869</name>
</gene>
<dbReference type="EMBL" id="BEZZ01067372">
    <property type="protein sequence ID" value="GCC41902.1"/>
    <property type="molecule type" value="Genomic_DNA"/>
</dbReference>
<accession>A0A401TGY4</accession>
<protein>
    <submittedName>
        <fullName evidence="2">Uncharacterized protein</fullName>
    </submittedName>
</protein>
<evidence type="ECO:0000313" key="2">
    <source>
        <dbReference type="EMBL" id="GCC41902.1"/>
    </source>
</evidence>
<name>A0A401TGY4_CHIPU</name>
<dbReference type="AlphaFoldDB" id="A0A401TGY4"/>
<organism evidence="2 3">
    <name type="scientific">Chiloscyllium punctatum</name>
    <name type="common">Brownbanded bambooshark</name>
    <name type="synonym">Hemiscyllium punctatum</name>
    <dbReference type="NCBI Taxonomy" id="137246"/>
    <lineage>
        <taxon>Eukaryota</taxon>
        <taxon>Metazoa</taxon>
        <taxon>Chordata</taxon>
        <taxon>Craniata</taxon>
        <taxon>Vertebrata</taxon>
        <taxon>Chondrichthyes</taxon>
        <taxon>Elasmobranchii</taxon>
        <taxon>Galeomorphii</taxon>
        <taxon>Galeoidea</taxon>
        <taxon>Orectolobiformes</taxon>
        <taxon>Hemiscylliidae</taxon>
        <taxon>Chiloscyllium</taxon>
    </lineage>
</organism>